<evidence type="ECO:0000256" key="3">
    <source>
        <dbReference type="ARBA" id="ARBA00023134"/>
    </source>
</evidence>
<dbReference type="InterPro" id="IPR001806">
    <property type="entry name" value="Small_GTPase"/>
</dbReference>
<dbReference type="CDD" id="cd01863">
    <property type="entry name" value="Rab18"/>
    <property type="match status" value="1"/>
</dbReference>
<comment type="subcellular location">
    <subcellularLocation>
        <location evidence="5">Endomembrane system</location>
        <topology evidence="5">Lipid-anchor</topology>
    </subcellularLocation>
</comment>
<dbReference type="GO" id="GO:0003924">
    <property type="term" value="F:GTPase activity"/>
    <property type="evidence" value="ECO:0007669"/>
    <property type="project" value="InterPro"/>
</dbReference>
<dbReference type="SMART" id="SM00177">
    <property type="entry name" value="ARF"/>
    <property type="match status" value="1"/>
</dbReference>
<proteinExistence type="inferred from homology"/>
<name>A0A830HWG8_9CHLO</name>
<dbReference type="PROSITE" id="PS51421">
    <property type="entry name" value="RAS"/>
    <property type="match status" value="1"/>
</dbReference>
<evidence type="ECO:0000256" key="4">
    <source>
        <dbReference type="ARBA" id="ARBA00023288"/>
    </source>
</evidence>
<evidence type="ECO:0000256" key="2">
    <source>
        <dbReference type="ARBA" id="ARBA00022741"/>
    </source>
</evidence>
<organism evidence="6 7">
    <name type="scientific">Pycnococcus provasolii</name>
    <dbReference type="NCBI Taxonomy" id="41880"/>
    <lineage>
        <taxon>Eukaryota</taxon>
        <taxon>Viridiplantae</taxon>
        <taxon>Chlorophyta</taxon>
        <taxon>Pseudoscourfieldiophyceae</taxon>
        <taxon>Pseudoscourfieldiales</taxon>
        <taxon>Pycnococcaceae</taxon>
        <taxon>Pycnococcus</taxon>
    </lineage>
</organism>
<evidence type="ECO:0000256" key="1">
    <source>
        <dbReference type="ARBA" id="ARBA00006270"/>
    </source>
</evidence>
<dbReference type="PROSITE" id="PS51420">
    <property type="entry name" value="RHO"/>
    <property type="match status" value="1"/>
</dbReference>
<dbReference type="PANTHER" id="PTHR47977">
    <property type="entry name" value="RAS-RELATED PROTEIN RAB"/>
    <property type="match status" value="1"/>
</dbReference>
<gene>
    <name evidence="6" type="ORF">PPROV_000977500</name>
</gene>
<dbReference type="InterPro" id="IPR027417">
    <property type="entry name" value="P-loop_NTPase"/>
</dbReference>
<dbReference type="InterPro" id="IPR005225">
    <property type="entry name" value="Small_GTP-bd"/>
</dbReference>
<reference evidence="6" key="1">
    <citation type="submission" date="2020-10" db="EMBL/GenBank/DDBJ databases">
        <title>Unveiling of a novel bifunctional photoreceptor, Dualchrome1, isolated from a cosmopolitan green alga.</title>
        <authorList>
            <person name="Suzuki S."/>
            <person name="Kawachi M."/>
        </authorList>
    </citation>
    <scope>NUCLEOTIDE SEQUENCE</scope>
    <source>
        <strain evidence="6">NIES 2893</strain>
    </source>
</reference>
<dbReference type="Proteomes" id="UP000660262">
    <property type="component" value="Unassembled WGS sequence"/>
</dbReference>
<evidence type="ECO:0000313" key="7">
    <source>
        <dbReference type="Proteomes" id="UP000660262"/>
    </source>
</evidence>
<dbReference type="GO" id="GO:0005525">
    <property type="term" value="F:GTP binding"/>
    <property type="evidence" value="ECO:0007669"/>
    <property type="project" value="UniProtKB-KW"/>
</dbReference>
<protein>
    <submittedName>
        <fullName evidence="6">Uncharacterized protein</fullName>
    </submittedName>
</protein>
<dbReference type="FunFam" id="3.40.50.300:FF:001129">
    <property type="entry name" value="ras-related protein Rab-44 isoform X2"/>
    <property type="match status" value="1"/>
</dbReference>
<dbReference type="GO" id="GO:0012505">
    <property type="term" value="C:endomembrane system"/>
    <property type="evidence" value="ECO:0007669"/>
    <property type="project" value="UniProtKB-SubCell"/>
</dbReference>
<dbReference type="PROSITE" id="PS51417">
    <property type="entry name" value="ARF"/>
    <property type="match status" value="1"/>
</dbReference>
<sequence length="216" mass="23782">MSGTTPSSSNVDVAHTIKVLLVGDSSVGKSSLLLRFTSDTFEDLTPTVGVDFRLRFMNVHNKRIKLTVWDTAGQERFRTLTSSYYRGAQGVVLVYDVSQRSTFENLRDVWLREVEMYVTVPDAVRMIVGNKVDLDAEHGGKETARQVSREEGAAFARANGCLFVETSAKTREGVMQCFDELVQKIMDTPQLLFEQGGRVAVGAGRAGGARTQSTCC</sequence>
<dbReference type="Pfam" id="PF00071">
    <property type="entry name" value="Ras"/>
    <property type="match status" value="1"/>
</dbReference>
<dbReference type="Gene3D" id="3.40.50.300">
    <property type="entry name" value="P-loop containing nucleotide triphosphate hydrolases"/>
    <property type="match status" value="1"/>
</dbReference>
<dbReference type="PRINTS" id="PR00449">
    <property type="entry name" value="RASTRNSFRMNG"/>
</dbReference>
<evidence type="ECO:0000313" key="6">
    <source>
        <dbReference type="EMBL" id="GHP11045.1"/>
    </source>
</evidence>
<dbReference type="EMBL" id="BNJQ01000032">
    <property type="protein sequence ID" value="GHP11045.1"/>
    <property type="molecule type" value="Genomic_DNA"/>
</dbReference>
<evidence type="ECO:0000256" key="5">
    <source>
        <dbReference type="ARBA" id="ARBA00037868"/>
    </source>
</evidence>
<comment type="similarity">
    <text evidence="1">Belongs to the small GTPase superfamily. Rab family.</text>
</comment>
<dbReference type="SMART" id="SM00176">
    <property type="entry name" value="RAN"/>
    <property type="match status" value="1"/>
</dbReference>
<dbReference type="SMART" id="SM00173">
    <property type="entry name" value="RAS"/>
    <property type="match status" value="1"/>
</dbReference>
<keyword evidence="4" id="KW-0449">Lipoprotein</keyword>
<dbReference type="InterPro" id="IPR050227">
    <property type="entry name" value="Rab"/>
</dbReference>
<dbReference type="OrthoDB" id="9989112at2759"/>
<dbReference type="SUPFAM" id="SSF52540">
    <property type="entry name" value="P-loop containing nucleoside triphosphate hydrolases"/>
    <property type="match status" value="1"/>
</dbReference>
<keyword evidence="2" id="KW-0547">Nucleotide-binding</keyword>
<comment type="caution">
    <text evidence="6">The sequence shown here is derived from an EMBL/GenBank/DDBJ whole genome shotgun (WGS) entry which is preliminary data.</text>
</comment>
<dbReference type="NCBIfam" id="TIGR00231">
    <property type="entry name" value="small_GTP"/>
    <property type="match status" value="1"/>
</dbReference>
<keyword evidence="3" id="KW-0342">GTP-binding</keyword>
<keyword evidence="7" id="KW-1185">Reference proteome</keyword>
<dbReference type="PROSITE" id="PS51419">
    <property type="entry name" value="RAB"/>
    <property type="match status" value="1"/>
</dbReference>
<dbReference type="SMART" id="SM00175">
    <property type="entry name" value="RAB"/>
    <property type="match status" value="1"/>
</dbReference>
<dbReference type="AlphaFoldDB" id="A0A830HWG8"/>
<accession>A0A830HWG8</accession>
<dbReference type="SMART" id="SM00174">
    <property type="entry name" value="RHO"/>
    <property type="match status" value="1"/>
</dbReference>